<proteinExistence type="predicted"/>
<gene>
    <name evidence="1" type="ORF">EVAR_80785_1</name>
</gene>
<dbReference type="AlphaFoldDB" id="A0A4C1WG67"/>
<protein>
    <submittedName>
        <fullName evidence="1">Uncharacterized protein</fullName>
    </submittedName>
</protein>
<organism evidence="1 2">
    <name type="scientific">Eumeta variegata</name>
    <name type="common">Bagworm moth</name>
    <name type="synonym">Eumeta japonica</name>
    <dbReference type="NCBI Taxonomy" id="151549"/>
    <lineage>
        <taxon>Eukaryota</taxon>
        <taxon>Metazoa</taxon>
        <taxon>Ecdysozoa</taxon>
        <taxon>Arthropoda</taxon>
        <taxon>Hexapoda</taxon>
        <taxon>Insecta</taxon>
        <taxon>Pterygota</taxon>
        <taxon>Neoptera</taxon>
        <taxon>Endopterygota</taxon>
        <taxon>Lepidoptera</taxon>
        <taxon>Glossata</taxon>
        <taxon>Ditrysia</taxon>
        <taxon>Tineoidea</taxon>
        <taxon>Psychidae</taxon>
        <taxon>Oiketicinae</taxon>
        <taxon>Eumeta</taxon>
    </lineage>
</organism>
<dbReference type="EMBL" id="BGZK01000538">
    <property type="protein sequence ID" value="GBP49117.1"/>
    <property type="molecule type" value="Genomic_DNA"/>
</dbReference>
<keyword evidence="2" id="KW-1185">Reference proteome</keyword>
<dbReference type="Proteomes" id="UP000299102">
    <property type="component" value="Unassembled WGS sequence"/>
</dbReference>
<comment type="caution">
    <text evidence="1">The sequence shown here is derived from an EMBL/GenBank/DDBJ whole genome shotgun (WGS) entry which is preliminary data.</text>
</comment>
<name>A0A4C1WG67_EUMVA</name>
<evidence type="ECO:0000313" key="2">
    <source>
        <dbReference type="Proteomes" id="UP000299102"/>
    </source>
</evidence>
<sequence length="163" mass="18411">MVLNKTPSPLHYTGFTLFDGLLLLFFRVVQSAAELELTKIPFFCSFSRAIGEKEEKNPLWAVRVPGHTSYELNLQGYSGRRGESTGFMTFKGRNEWDNPYNKNPGSVPAYTGRDKSSRRLDALRGWERASTQPIIWSSELRISREKVGHPAIPRAVTQYSGGI</sequence>
<evidence type="ECO:0000313" key="1">
    <source>
        <dbReference type="EMBL" id="GBP49117.1"/>
    </source>
</evidence>
<reference evidence="1 2" key="1">
    <citation type="journal article" date="2019" name="Commun. Biol.">
        <title>The bagworm genome reveals a unique fibroin gene that provides high tensile strength.</title>
        <authorList>
            <person name="Kono N."/>
            <person name="Nakamura H."/>
            <person name="Ohtoshi R."/>
            <person name="Tomita M."/>
            <person name="Numata K."/>
            <person name="Arakawa K."/>
        </authorList>
    </citation>
    <scope>NUCLEOTIDE SEQUENCE [LARGE SCALE GENOMIC DNA]</scope>
</reference>
<accession>A0A4C1WG67</accession>